<keyword evidence="7" id="KW-0902">Two-component regulatory system</keyword>
<evidence type="ECO:0000256" key="8">
    <source>
        <dbReference type="ARBA" id="ARBA00035100"/>
    </source>
</evidence>
<dbReference type="PANTHER" id="PTHR43395">
    <property type="entry name" value="SENSOR HISTIDINE KINASE CHEA"/>
    <property type="match status" value="1"/>
</dbReference>
<dbReference type="STRING" id="754476.Q7A_2364"/>
<protein>
    <recommendedName>
        <fullName evidence="3">Chemotaxis protein CheA</fullName>
        <ecNumber evidence="2">2.7.13.3</ecNumber>
    </recommendedName>
</protein>
<dbReference type="Gene3D" id="3.30.565.10">
    <property type="entry name" value="Histidine kinase-like ATPase, C-terminal domain"/>
    <property type="match status" value="1"/>
</dbReference>
<dbReference type="SUPFAM" id="SSF47226">
    <property type="entry name" value="Histidine-containing phosphotransfer domain, HPT domain"/>
    <property type="match status" value="1"/>
</dbReference>
<accession>I1XL95</accession>
<proteinExistence type="predicted"/>
<reference evidence="9 10" key="2">
    <citation type="journal article" date="2013" name="Int. J. Syst. Evol. Microbiol.">
        <title>Methylophaga nitratireducenticrescens sp. nov. and Methylophaga frappieri sp. nov., isolated from the biofilm of the methanol-fed denitrification system treating the seawater at the Montreal Biodome.</title>
        <authorList>
            <person name="Villeneuve C."/>
            <person name="Martineau C."/>
            <person name="Mauffrey F."/>
            <person name="Villemur R."/>
        </authorList>
    </citation>
    <scope>NUCLEOTIDE SEQUENCE [LARGE SCALE GENOMIC DNA]</scope>
    <source>
        <strain evidence="9 10">JAM1</strain>
    </source>
</reference>
<dbReference type="PROSITE" id="PS50851">
    <property type="entry name" value="CHEW"/>
    <property type="match status" value="1"/>
</dbReference>
<keyword evidence="5" id="KW-0808">Transferase</keyword>
<dbReference type="HOGENOM" id="CLU_000650_3_6_6"/>
<dbReference type="Pfam" id="PF01584">
    <property type="entry name" value="CheW"/>
    <property type="match status" value="1"/>
</dbReference>
<dbReference type="Pfam" id="PF02518">
    <property type="entry name" value="HATPase_c"/>
    <property type="match status" value="1"/>
</dbReference>
<dbReference type="KEGG" id="mej:Q7A_2364"/>
<dbReference type="InterPro" id="IPR003594">
    <property type="entry name" value="HATPase_dom"/>
</dbReference>
<dbReference type="InterPro" id="IPR036641">
    <property type="entry name" value="HPT_dom_sf"/>
</dbReference>
<dbReference type="PANTHER" id="PTHR43395:SF1">
    <property type="entry name" value="CHEMOTAXIS PROTEIN CHEA"/>
    <property type="match status" value="1"/>
</dbReference>
<dbReference type="OrthoDB" id="9803176at2"/>
<dbReference type="EMBL" id="CP003390">
    <property type="protein sequence ID" value="AFI85164.1"/>
    <property type="molecule type" value="Genomic_DNA"/>
</dbReference>
<reference evidence="9 10" key="1">
    <citation type="journal article" date="2012" name="J. Bacteriol.">
        <title>Complete genome sequences of Methylophaga sp. strain JAM1 and Methylophaga sp. strain JAM7.</title>
        <authorList>
            <person name="Villeneuve C."/>
            <person name="Martineau C."/>
            <person name="Mauffrey F."/>
            <person name="Villemur R."/>
        </authorList>
    </citation>
    <scope>NUCLEOTIDE SEQUENCE [LARGE SCALE GENOMIC DNA]</scope>
    <source>
        <strain evidence="9 10">JAM1</strain>
    </source>
</reference>
<dbReference type="EC" id="2.7.13.3" evidence="2"/>
<dbReference type="PROSITE" id="PS50894">
    <property type="entry name" value="HPT"/>
    <property type="match status" value="1"/>
</dbReference>
<dbReference type="PROSITE" id="PS50109">
    <property type="entry name" value="HIS_KIN"/>
    <property type="match status" value="1"/>
</dbReference>
<dbReference type="eggNOG" id="COG0643">
    <property type="taxonomic scope" value="Bacteria"/>
</dbReference>
<name>I1XL95_METNJ</name>
<dbReference type="InterPro" id="IPR036061">
    <property type="entry name" value="CheW-like_dom_sf"/>
</dbReference>
<dbReference type="Proteomes" id="UP000009144">
    <property type="component" value="Chromosome"/>
</dbReference>
<keyword evidence="4" id="KW-0597">Phosphoprotein</keyword>
<sequence>MHPLLSSATAAFHEEALETLNQIEDWLLTSLDSSSKGDAHRQDTLRLLHSLKGTAASFENEAIAKVCHAIENILTENRQLSSHDRDGLLVAIDFCRQCLSGSESDPALQDEKLANCLAGMNRRDKQNQNNRKPPIVSEMNGSVWQIDFVPYPQFFENGHDPLRIIKSLRQFGPVKVSVFTDKLPDFADFDLYKCYLRWQITLTAEVSYQKIISLFDWVKHVCDVTVEVLALPQSKRVNEPNRYKMSEANLQALLTVSHTLQTQLKQTFALTNQLNQTDKIRLTRRNQAMKHQQQLLQQQLLHISMRPLADAFARLPRMAFDLANKTDKPIQLNMDIAPIEVDSMIVNSLMDPLTHLLRNTLAHGIEPIELRQQSGKPVKGQIHIIAEQVDEQLIIRFSDDGSGLSEEKILAKAKQLGVNLQGSKLDQQRLSDWVFRPGFSTAVTADAISGRGIGLDVVKQHITDMGGRIELISSNSRGCCFTLYIPVHQALMDVQLIDVDQQTLALPLINVLDSYAADSSRLVWHRGKKWFITDDNRQVPLIDIRQFLQLPVRETDEQSGFIVLVNTENSVFAMAVDSLAEQAQLLVKSLLPHYRHVNGVKGVAILNEGNIALLIDPGKLLMSLTISGEQ</sequence>
<evidence type="ECO:0000313" key="9">
    <source>
        <dbReference type="EMBL" id="AFI85164.1"/>
    </source>
</evidence>
<dbReference type="InterPro" id="IPR005467">
    <property type="entry name" value="His_kinase_dom"/>
</dbReference>
<organism evidence="9 10">
    <name type="scientific">Methylophaga nitratireducenticrescens</name>
    <dbReference type="NCBI Taxonomy" id="754476"/>
    <lineage>
        <taxon>Bacteria</taxon>
        <taxon>Pseudomonadati</taxon>
        <taxon>Pseudomonadota</taxon>
        <taxon>Gammaproteobacteria</taxon>
        <taxon>Thiotrichales</taxon>
        <taxon>Piscirickettsiaceae</taxon>
        <taxon>Methylophaga</taxon>
    </lineage>
</organism>
<dbReference type="InterPro" id="IPR051315">
    <property type="entry name" value="Bact_Chemotaxis_CheA"/>
</dbReference>
<evidence type="ECO:0000256" key="4">
    <source>
        <dbReference type="ARBA" id="ARBA00022553"/>
    </source>
</evidence>
<dbReference type="Gene3D" id="2.30.30.40">
    <property type="entry name" value="SH3 Domains"/>
    <property type="match status" value="1"/>
</dbReference>
<dbReference type="GO" id="GO:0006935">
    <property type="term" value="P:chemotaxis"/>
    <property type="evidence" value="ECO:0007669"/>
    <property type="project" value="InterPro"/>
</dbReference>
<dbReference type="CDD" id="cd00088">
    <property type="entry name" value="HPT"/>
    <property type="match status" value="1"/>
</dbReference>
<dbReference type="eggNOG" id="COG2198">
    <property type="taxonomic scope" value="Bacteria"/>
</dbReference>
<dbReference type="InterPro" id="IPR036890">
    <property type="entry name" value="HATPase_C_sf"/>
</dbReference>
<dbReference type="GO" id="GO:0000155">
    <property type="term" value="F:phosphorelay sensor kinase activity"/>
    <property type="evidence" value="ECO:0007669"/>
    <property type="project" value="UniProtKB-ARBA"/>
</dbReference>
<comment type="function">
    <text evidence="8">Involved in the transmission of sensory signals from the chemoreceptors to the flagellar motors. CheA is autophosphorylated; it can transfer its phosphate group to either CheB or CheY.</text>
</comment>
<keyword evidence="6 9" id="KW-0418">Kinase</keyword>
<evidence type="ECO:0000256" key="1">
    <source>
        <dbReference type="ARBA" id="ARBA00000085"/>
    </source>
</evidence>
<dbReference type="SUPFAM" id="SSF55874">
    <property type="entry name" value="ATPase domain of HSP90 chaperone/DNA topoisomerase II/histidine kinase"/>
    <property type="match status" value="1"/>
</dbReference>
<evidence type="ECO:0000256" key="3">
    <source>
        <dbReference type="ARBA" id="ARBA00021495"/>
    </source>
</evidence>
<dbReference type="PATRIC" id="fig|754476.3.peg.2327"/>
<dbReference type="InterPro" id="IPR004358">
    <property type="entry name" value="Sig_transdc_His_kin-like_C"/>
</dbReference>
<dbReference type="RefSeq" id="WP_014707529.1">
    <property type="nucleotide sequence ID" value="NZ_CP021973.1"/>
</dbReference>
<comment type="catalytic activity">
    <reaction evidence="1">
        <text>ATP + protein L-histidine = ADP + protein N-phospho-L-histidine.</text>
        <dbReference type="EC" id="2.7.13.3"/>
    </reaction>
</comment>
<dbReference type="InterPro" id="IPR002545">
    <property type="entry name" value="CheW-lke_dom"/>
</dbReference>
<dbReference type="Pfam" id="PF01627">
    <property type="entry name" value="Hpt"/>
    <property type="match status" value="1"/>
</dbReference>
<evidence type="ECO:0000313" key="10">
    <source>
        <dbReference type="Proteomes" id="UP000009144"/>
    </source>
</evidence>
<dbReference type="InterPro" id="IPR008207">
    <property type="entry name" value="Sig_transdc_His_kin_Hpt_dom"/>
</dbReference>
<evidence type="ECO:0000256" key="7">
    <source>
        <dbReference type="ARBA" id="ARBA00023012"/>
    </source>
</evidence>
<dbReference type="AlphaFoldDB" id="I1XL95"/>
<gene>
    <name evidence="9" type="ordered locus">Q7A_2364</name>
</gene>
<dbReference type="PRINTS" id="PR00344">
    <property type="entry name" value="BCTRLSENSOR"/>
</dbReference>
<evidence type="ECO:0000256" key="5">
    <source>
        <dbReference type="ARBA" id="ARBA00022679"/>
    </source>
</evidence>
<dbReference type="SMART" id="SM00387">
    <property type="entry name" value="HATPase_c"/>
    <property type="match status" value="1"/>
</dbReference>
<evidence type="ECO:0000256" key="6">
    <source>
        <dbReference type="ARBA" id="ARBA00022777"/>
    </source>
</evidence>
<dbReference type="Gene3D" id="1.20.120.160">
    <property type="entry name" value="HPT domain"/>
    <property type="match status" value="1"/>
</dbReference>
<dbReference type="SMART" id="SM00260">
    <property type="entry name" value="CheW"/>
    <property type="match status" value="1"/>
</dbReference>
<keyword evidence="10" id="KW-1185">Reference proteome</keyword>
<dbReference type="FunFam" id="3.30.565.10:FF:000016">
    <property type="entry name" value="Chemotaxis protein CheA, putative"/>
    <property type="match status" value="1"/>
</dbReference>
<dbReference type="SUPFAM" id="SSF50341">
    <property type="entry name" value="CheW-like"/>
    <property type="match status" value="1"/>
</dbReference>
<evidence type="ECO:0000256" key="2">
    <source>
        <dbReference type="ARBA" id="ARBA00012438"/>
    </source>
</evidence>